<accession>A0A834XRL4</accession>
<evidence type="ECO:0000313" key="5">
    <source>
        <dbReference type="Proteomes" id="UP000639338"/>
    </source>
</evidence>
<dbReference type="AlphaFoldDB" id="A0A834XRL4"/>
<dbReference type="OrthoDB" id="270173at2759"/>
<evidence type="ECO:0000259" key="3">
    <source>
        <dbReference type="SMART" id="SM00662"/>
    </source>
</evidence>
<dbReference type="EMBL" id="JACMRX010000005">
    <property type="protein sequence ID" value="KAF7989994.1"/>
    <property type="molecule type" value="Genomic_DNA"/>
</dbReference>
<dbReference type="GO" id="GO:0000428">
    <property type="term" value="C:DNA-directed RNA polymerase complex"/>
    <property type="evidence" value="ECO:0007669"/>
    <property type="project" value="UniProtKB-KW"/>
</dbReference>
<proteinExistence type="predicted"/>
<dbReference type="Pfam" id="PF01000">
    <property type="entry name" value="RNA_pol_A_bac"/>
    <property type="match status" value="1"/>
</dbReference>
<dbReference type="PANTHER" id="PTHR11800">
    <property type="entry name" value="DNA-DIRECTED RNA POLYMERASE"/>
    <property type="match status" value="1"/>
</dbReference>
<dbReference type="InterPro" id="IPR011263">
    <property type="entry name" value="DNA-dir_RNA_pol_RpoA/D/Rpb3"/>
</dbReference>
<dbReference type="Gene3D" id="3.30.1360.10">
    <property type="entry name" value="RNA polymerase, RBP11-like subunit"/>
    <property type="match status" value="2"/>
</dbReference>
<keyword evidence="2" id="KW-0804">Transcription</keyword>
<keyword evidence="5" id="KW-1185">Reference proteome</keyword>
<dbReference type="InterPro" id="IPR050518">
    <property type="entry name" value="Rpo3/RPB3_RNA_Pol_subunit"/>
</dbReference>
<dbReference type="CDD" id="cd07032">
    <property type="entry name" value="RNAP_I_II_AC40"/>
    <property type="match status" value="1"/>
</dbReference>
<evidence type="ECO:0000256" key="2">
    <source>
        <dbReference type="ARBA" id="ARBA00023163"/>
    </source>
</evidence>
<dbReference type="InterPro" id="IPR036643">
    <property type="entry name" value="RNApol_insert_sf"/>
</dbReference>
<dbReference type="SMART" id="SM00662">
    <property type="entry name" value="RPOLD"/>
    <property type="match status" value="1"/>
</dbReference>
<feature type="domain" description="DNA-directed RNA polymerase RpoA/D/Rpb3-type" evidence="3">
    <location>
        <begin position="57"/>
        <end position="323"/>
    </location>
</feature>
<dbReference type="InterPro" id="IPR036603">
    <property type="entry name" value="RBP11-like"/>
</dbReference>
<evidence type="ECO:0000256" key="1">
    <source>
        <dbReference type="ARBA" id="ARBA00022478"/>
    </source>
</evidence>
<dbReference type="Pfam" id="PF01193">
    <property type="entry name" value="RNA_pol_L"/>
    <property type="match status" value="1"/>
</dbReference>
<dbReference type="InterPro" id="IPR011262">
    <property type="entry name" value="DNA-dir_RNA_pol_insert"/>
</dbReference>
<reference evidence="4 5" key="1">
    <citation type="submission" date="2020-08" db="EMBL/GenBank/DDBJ databases">
        <title>Aphidius gifuensis genome sequencing and assembly.</title>
        <authorList>
            <person name="Du Z."/>
        </authorList>
    </citation>
    <scope>NUCLEOTIDE SEQUENCE [LARGE SCALE GENOMIC DNA]</scope>
    <source>
        <strain evidence="4">YNYX2018</strain>
        <tissue evidence="4">Adults</tissue>
    </source>
</reference>
<dbReference type="PANTHER" id="PTHR11800:SF13">
    <property type="entry name" value="DNA-DIRECTED RNA POLYMERASES I AND III SUBUNIT RPAC1"/>
    <property type="match status" value="1"/>
</dbReference>
<evidence type="ECO:0000313" key="4">
    <source>
        <dbReference type="EMBL" id="KAF7989994.1"/>
    </source>
</evidence>
<dbReference type="SUPFAM" id="SSF55257">
    <property type="entry name" value="RBP11-like subunits of RNA polymerase"/>
    <property type="match status" value="1"/>
</dbReference>
<dbReference type="SUPFAM" id="SSF56553">
    <property type="entry name" value="Insert subdomain of RNA polymerase alpha subunit"/>
    <property type="match status" value="1"/>
</dbReference>
<protein>
    <recommendedName>
        <fullName evidence="3">DNA-directed RNA polymerase RpoA/D/Rpb3-type domain-containing protein</fullName>
    </recommendedName>
</protein>
<keyword evidence="1" id="KW-0240">DNA-directed RNA polymerase</keyword>
<sequence>MSFKQPIPRVILGEYGIPNANEYSNLRSPGPWNIEKYKENIKISVVKKTEEDGICKEIEFDIVGCSHALANAYRRIMLSEIPSMAIEKVFILNNTTNPMFFDDPSPSTNDNDEVSEQDTLRYELKIKCTKNPEAPKDSQEPKAIYCNSHVYSSDIQWVPLGGQKNMYPNGENDFGMLEKDILICKMRPGQEICAYMHAVKGVGKDHAKFSPVATATYRLLPDIQLKKKITGELAEKLQSYFSPGVIELVKTKDGVEAKVKDARYDSCSRNVYGNDELKNSVDLGRISNHFIFNVETVGAIPPNVIFLESVKVLKKKCRVFLEELDNIS</sequence>
<dbReference type="GO" id="GO:0046983">
    <property type="term" value="F:protein dimerization activity"/>
    <property type="evidence" value="ECO:0007669"/>
    <property type="project" value="InterPro"/>
</dbReference>
<gene>
    <name evidence="4" type="ORF">HCN44_008668</name>
</gene>
<comment type="caution">
    <text evidence="4">The sequence shown here is derived from an EMBL/GenBank/DDBJ whole genome shotgun (WGS) entry which is preliminary data.</text>
</comment>
<dbReference type="Proteomes" id="UP000639338">
    <property type="component" value="Unassembled WGS sequence"/>
</dbReference>
<dbReference type="InterPro" id="IPR033901">
    <property type="entry name" value="RNAPI/III_AC40"/>
</dbReference>
<dbReference type="GO" id="GO:0003899">
    <property type="term" value="F:DNA-directed RNA polymerase activity"/>
    <property type="evidence" value="ECO:0007669"/>
    <property type="project" value="InterPro"/>
</dbReference>
<dbReference type="Gene3D" id="2.170.120.12">
    <property type="entry name" value="DNA-directed RNA polymerase, insert domain"/>
    <property type="match status" value="1"/>
</dbReference>
<name>A0A834XRL4_APHGI</name>
<organism evidence="4 5">
    <name type="scientific">Aphidius gifuensis</name>
    <name type="common">Parasitoid wasp</name>
    <dbReference type="NCBI Taxonomy" id="684658"/>
    <lineage>
        <taxon>Eukaryota</taxon>
        <taxon>Metazoa</taxon>
        <taxon>Ecdysozoa</taxon>
        <taxon>Arthropoda</taxon>
        <taxon>Hexapoda</taxon>
        <taxon>Insecta</taxon>
        <taxon>Pterygota</taxon>
        <taxon>Neoptera</taxon>
        <taxon>Endopterygota</taxon>
        <taxon>Hymenoptera</taxon>
        <taxon>Apocrita</taxon>
        <taxon>Ichneumonoidea</taxon>
        <taxon>Braconidae</taxon>
        <taxon>Aphidiinae</taxon>
        <taxon>Aphidius</taxon>
    </lineage>
</organism>
<dbReference type="GO" id="GO:0006351">
    <property type="term" value="P:DNA-templated transcription"/>
    <property type="evidence" value="ECO:0007669"/>
    <property type="project" value="InterPro"/>
</dbReference>